<protein>
    <recommendedName>
        <fullName evidence="3">Rab-GAP TBC domain-containing protein</fullName>
    </recommendedName>
</protein>
<accession>A0A8S2A498</accession>
<dbReference type="PROSITE" id="PS50086">
    <property type="entry name" value="TBC_RABGAP"/>
    <property type="match status" value="1"/>
</dbReference>
<dbReference type="EMBL" id="LR999454">
    <property type="protein sequence ID" value="CAE6034660.1"/>
    <property type="molecule type" value="Genomic_DNA"/>
</dbReference>
<dbReference type="InterPro" id="IPR000195">
    <property type="entry name" value="Rab-GAP-TBC_dom"/>
</dbReference>
<keyword evidence="1" id="KW-0175">Coiled coil</keyword>
<dbReference type="SMART" id="SM00164">
    <property type="entry name" value="TBC"/>
    <property type="match status" value="1"/>
</dbReference>
<feature type="compositionally biased region" description="Basic and acidic residues" evidence="2">
    <location>
        <begin position="1005"/>
        <end position="1015"/>
    </location>
</feature>
<dbReference type="AlphaFoldDB" id="A0A8S2A498"/>
<dbReference type="InterPro" id="IPR035969">
    <property type="entry name" value="Rab-GAP_TBC_sf"/>
</dbReference>
<dbReference type="GO" id="GO:0031267">
    <property type="term" value="F:small GTPase binding"/>
    <property type="evidence" value="ECO:0007669"/>
    <property type="project" value="TreeGrafter"/>
</dbReference>
<feature type="region of interest" description="Disordered" evidence="2">
    <location>
        <begin position="72"/>
        <end position="152"/>
    </location>
</feature>
<dbReference type="FunFam" id="1.10.8.270:FF:000018">
    <property type="entry name" value="Ypt/Rab-GAP domain of gyp1p superfamily protein"/>
    <property type="match status" value="1"/>
</dbReference>
<evidence type="ECO:0000313" key="4">
    <source>
        <dbReference type="EMBL" id="CAE6034660.1"/>
    </source>
</evidence>
<feature type="region of interest" description="Disordered" evidence="2">
    <location>
        <begin position="972"/>
        <end position="1044"/>
    </location>
</feature>
<dbReference type="Proteomes" id="UP000682877">
    <property type="component" value="Chromosome 4"/>
</dbReference>
<name>A0A8S2A498_ARAAE</name>
<feature type="compositionally biased region" description="Low complexity" evidence="2">
    <location>
        <begin position="1019"/>
        <end position="1030"/>
    </location>
</feature>
<sequence length="1044" mass="119626">MEEEEKEEGLRTVECLRGRLLAERQVSRSAKEEAELITRKMEELERNLKEEIRLREKAEKRLKFLMKKLESIKGSRSSEGSNSSEVSCISSVCTSASKEEEEETHENGAVDEEKTDHATENVASMEEADSKSKLKDVASTSSHEEESQAGNEFSWDAYGFALRPQHVQRYQEYLNIYTEEETERAEKWKNFLDRQENRAAESCSSEEEFQDSLQADGLESGEESDSEEGSRNGKHEDCELSGTRVLQHLEQDKTETAGDVSKEKEPAEEAQVLDEHQYLREKSLRRDAEPVKDEEKEKFESDKDKESSVESESESDKEQQSQAVKEPVDHEHIQQENKCESGHEKAEKETKARSVIEWAHIRPCLASIEDMMCARVKNVKDTKIRQNSIVGDHASPRKESLPSIEESEQNSGENDRDSETSTSRSHSMKEDKGSVSPEPFFPWYEELEVLVRLGVPKDLRGEVWQAFVGVKARRVERYYQDLLAQITNSDESSSDVQRKWKKQIEKDIPRTFPGHPALNENGRDSLRRILLAYACHNPSVGYCQAMNFFAGLLLLLMPEENAFWTLVGIIDDYFDGYYTEEMIESQVDQLVFEELMRERFPKLGSFFHPIFKFLFIYLDFPTYTEQCDRFFYSNNPPDAVNHLDYLGVQVAWISGPWFLSIFVNIIPWECVLRMWDVLLFEGNRVVLFRTAFAIMELYGPAIVATKDAGDAITSLQSLASSTFDSSQLVLTACMGYISTNEARLEELRKIHRPAVLEIVEERIQKGRVWKDKKGLASKLYSFKHEGSILDHEQKSTQRNDGENPDDDDESCSPSLNLDGANVDSEVDSLPDLQEQVVWMKVELCRLLEEKRSAVMRAEELEIALMEMVKEDNRLELSARIEQLEREVRELKQVLSDKKEQETAMLQVLMKVEQDQKLTEDARISAEQDAAAQRYAVHVLQEKNEKLVTQLAQMEKKLVTAETTLEATLQYESGQNKALSSSPRFTRTTQESPKKKTGFLSFGLGWRDRNKAKQTEESNVDNTSNSSSESKSPSKESKSEDLLNP</sequence>
<feature type="compositionally biased region" description="Basic and acidic residues" evidence="2">
    <location>
        <begin position="128"/>
        <end position="146"/>
    </location>
</feature>
<dbReference type="Gene3D" id="1.10.8.270">
    <property type="entry name" value="putative rabgap domain of human tbc1 domain family member 14 like domains"/>
    <property type="match status" value="1"/>
</dbReference>
<feature type="compositionally biased region" description="Basic and acidic residues" evidence="2">
    <location>
        <begin position="105"/>
        <end position="119"/>
    </location>
</feature>
<feature type="region of interest" description="Disordered" evidence="2">
    <location>
        <begin position="195"/>
        <end position="352"/>
    </location>
</feature>
<feature type="compositionally biased region" description="Low complexity" evidence="2">
    <location>
        <begin position="74"/>
        <end position="95"/>
    </location>
</feature>
<dbReference type="PANTHER" id="PTHR47219:SF20">
    <property type="entry name" value="TBC1 DOMAIN FAMILY MEMBER 2B"/>
    <property type="match status" value="1"/>
</dbReference>
<gene>
    <name evidence="4" type="ORF">AARE701A_LOCUS10740</name>
</gene>
<keyword evidence="5" id="KW-1185">Reference proteome</keyword>
<dbReference type="Gene3D" id="1.10.472.80">
    <property type="entry name" value="Ypt/Rab-GAP domain of gyp1p, domain 3"/>
    <property type="match status" value="1"/>
</dbReference>
<dbReference type="GO" id="GO:0005096">
    <property type="term" value="F:GTPase activator activity"/>
    <property type="evidence" value="ECO:0007669"/>
    <property type="project" value="TreeGrafter"/>
</dbReference>
<feature type="compositionally biased region" description="Polar residues" evidence="2">
    <location>
        <begin position="972"/>
        <end position="990"/>
    </location>
</feature>
<evidence type="ECO:0000256" key="2">
    <source>
        <dbReference type="SAM" id="MobiDB-lite"/>
    </source>
</evidence>
<feature type="compositionally biased region" description="Basic and acidic residues" evidence="2">
    <location>
        <begin position="326"/>
        <end position="352"/>
    </location>
</feature>
<feature type="domain" description="Rab-GAP TBC" evidence="3">
    <location>
        <begin position="454"/>
        <end position="682"/>
    </location>
</feature>
<feature type="compositionally biased region" description="Basic and acidic residues" evidence="2">
    <location>
        <begin position="790"/>
        <end position="801"/>
    </location>
</feature>
<organism evidence="4 5">
    <name type="scientific">Arabidopsis arenosa</name>
    <name type="common">Sand rock-cress</name>
    <name type="synonym">Cardaminopsis arenosa</name>
    <dbReference type="NCBI Taxonomy" id="38785"/>
    <lineage>
        <taxon>Eukaryota</taxon>
        <taxon>Viridiplantae</taxon>
        <taxon>Streptophyta</taxon>
        <taxon>Embryophyta</taxon>
        <taxon>Tracheophyta</taxon>
        <taxon>Spermatophyta</taxon>
        <taxon>Magnoliopsida</taxon>
        <taxon>eudicotyledons</taxon>
        <taxon>Gunneridae</taxon>
        <taxon>Pentapetalae</taxon>
        <taxon>rosids</taxon>
        <taxon>malvids</taxon>
        <taxon>Brassicales</taxon>
        <taxon>Brassicaceae</taxon>
        <taxon>Camelineae</taxon>
        <taxon>Arabidopsis</taxon>
    </lineage>
</organism>
<reference evidence="4" key="1">
    <citation type="submission" date="2021-01" db="EMBL/GenBank/DDBJ databases">
        <authorList>
            <person name="Bezrukov I."/>
        </authorList>
    </citation>
    <scope>NUCLEOTIDE SEQUENCE</scope>
</reference>
<feature type="compositionally biased region" description="Basic and acidic residues" evidence="2">
    <location>
        <begin position="247"/>
        <end position="319"/>
    </location>
</feature>
<feature type="region of interest" description="Disordered" evidence="2">
    <location>
        <begin position="387"/>
        <end position="436"/>
    </location>
</feature>
<feature type="compositionally biased region" description="Basic and acidic residues" evidence="2">
    <location>
        <begin position="1031"/>
        <end position="1044"/>
    </location>
</feature>
<feature type="coiled-coil region" evidence="1">
    <location>
        <begin position="866"/>
        <end position="903"/>
    </location>
</feature>
<evidence type="ECO:0000259" key="3">
    <source>
        <dbReference type="PROSITE" id="PS50086"/>
    </source>
</evidence>
<dbReference type="SUPFAM" id="SSF47923">
    <property type="entry name" value="Ypt/Rab-GAP domain of gyp1p"/>
    <property type="match status" value="2"/>
</dbReference>
<evidence type="ECO:0000256" key="1">
    <source>
        <dbReference type="SAM" id="Coils"/>
    </source>
</evidence>
<dbReference type="InterPro" id="IPR050302">
    <property type="entry name" value="Rab_GAP_TBC_domain"/>
</dbReference>
<proteinExistence type="predicted"/>
<evidence type="ECO:0000313" key="5">
    <source>
        <dbReference type="Proteomes" id="UP000682877"/>
    </source>
</evidence>
<feature type="region of interest" description="Disordered" evidence="2">
    <location>
        <begin position="790"/>
        <end position="824"/>
    </location>
</feature>
<dbReference type="Pfam" id="PF00566">
    <property type="entry name" value="RabGAP-TBC"/>
    <property type="match status" value="2"/>
</dbReference>
<dbReference type="PANTHER" id="PTHR47219">
    <property type="entry name" value="RAB GTPASE-ACTIVATING PROTEIN 1-LIKE"/>
    <property type="match status" value="1"/>
</dbReference>
<feature type="coiled-coil region" evidence="1">
    <location>
        <begin position="936"/>
        <end position="963"/>
    </location>
</feature>
<feature type="compositionally biased region" description="Basic and acidic residues" evidence="2">
    <location>
        <begin position="228"/>
        <end position="238"/>
    </location>
</feature>